<evidence type="ECO:0000313" key="1">
    <source>
        <dbReference type="EMBL" id="CAJ0571138.1"/>
    </source>
</evidence>
<reference evidence="1" key="1">
    <citation type="submission" date="2023-06" db="EMBL/GenBank/DDBJ databases">
        <authorList>
            <person name="Delattre M."/>
        </authorList>
    </citation>
    <scope>NUCLEOTIDE SEQUENCE</scope>
    <source>
        <strain evidence="1">AF72</strain>
    </source>
</reference>
<gene>
    <name evidence="1" type="ORF">MSPICULIGERA_LOCUS9562</name>
</gene>
<name>A0AA36G2W0_9BILA</name>
<dbReference type="AlphaFoldDB" id="A0AA36G2W0"/>
<comment type="caution">
    <text evidence="1">The sequence shown here is derived from an EMBL/GenBank/DDBJ whole genome shotgun (WGS) entry which is preliminary data.</text>
</comment>
<dbReference type="Proteomes" id="UP001177023">
    <property type="component" value="Unassembled WGS sequence"/>
</dbReference>
<sequence length="504" mass="57449">MKAVILRDGDETHLIHTWGTRLMYRGVDDSYRTIECMRVDGQRRREHEIIDLLYNSSERALMCLLCDGTVCTFGCTVKHGGLSLTPLRCSKNPYMDRAIGWLHLRSFEAVVVGFAYGTNPLNRQAWSIVLYDQVTETLICTSVKDYSLLHEPEKRFHGISYGTFRKMPVLHCTIGHHDEVAGFYMEPIIPKITQLQRCRNWKSEIFMKVNGHSLSRNYYDGAFANTRESTANGHRFLRTTLFLLSSEGVEVLELVVKGTKLEQPKDCAEIVLPEVIIPDRALFPNLFVAENLVAWQICSINSKSNEKGAVVLFCVGRCLKDDITIFYIFFLIYNTDSFMTDERKVSRGCLTGNWIENAMQLVDKESHYVVALNLGSAMPQSSLICASGIYHVLVRRQKEYCFVALRDNKSKKKNYHAVHGLIELHATYGMHQLTHIFDDHGLVYSRHGLHILRLCSCQSDSMSDYSVITRLGEGALLVEPAAEPPIFIQEEVPMEILIEQFRSS</sequence>
<proteinExistence type="predicted"/>
<evidence type="ECO:0000313" key="2">
    <source>
        <dbReference type="Proteomes" id="UP001177023"/>
    </source>
</evidence>
<dbReference type="EMBL" id="CATQJA010002541">
    <property type="protein sequence ID" value="CAJ0571138.1"/>
    <property type="molecule type" value="Genomic_DNA"/>
</dbReference>
<keyword evidence="2" id="KW-1185">Reference proteome</keyword>
<organism evidence="1 2">
    <name type="scientific">Mesorhabditis spiculigera</name>
    <dbReference type="NCBI Taxonomy" id="96644"/>
    <lineage>
        <taxon>Eukaryota</taxon>
        <taxon>Metazoa</taxon>
        <taxon>Ecdysozoa</taxon>
        <taxon>Nematoda</taxon>
        <taxon>Chromadorea</taxon>
        <taxon>Rhabditida</taxon>
        <taxon>Rhabditina</taxon>
        <taxon>Rhabditomorpha</taxon>
        <taxon>Rhabditoidea</taxon>
        <taxon>Rhabditidae</taxon>
        <taxon>Mesorhabditinae</taxon>
        <taxon>Mesorhabditis</taxon>
    </lineage>
</organism>
<protein>
    <submittedName>
        <fullName evidence="1">Uncharacterized protein</fullName>
    </submittedName>
</protein>
<feature type="non-terminal residue" evidence="1">
    <location>
        <position position="1"/>
    </location>
</feature>
<accession>A0AA36G2W0</accession>